<comment type="function">
    <text evidence="8">Involved in peptidoglycan biosynthesis. Transports lipid-linked peptidoglycan precursors from the inner to the outer leaflet of the cytoplasmic membrane.</text>
</comment>
<feature type="transmembrane region" description="Helical" evidence="8">
    <location>
        <begin position="467"/>
        <end position="487"/>
    </location>
</feature>
<feature type="transmembrane region" description="Helical" evidence="8">
    <location>
        <begin position="406"/>
        <end position="427"/>
    </location>
</feature>
<comment type="caution">
    <text evidence="9">The sequence shown here is derived from an EMBL/GenBank/DDBJ whole genome shotgun (WGS) entry which is preliminary data.</text>
</comment>
<dbReference type="AlphaFoldDB" id="A0A919N0R8"/>
<evidence type="ECO:0000256" key="4">
    <source>
        <dbReference type="ARBA" id="ARBA00022960"/>
    </source>
</evidence>
<dbReference type="InterPro" id="IPR051050">
    <property type="entry name" value="Lipid_II_flippase_MurJ/MviN"/>
</dbReference>
<feature type="transmembrane region" description="Helical" evidence="8">
    <location>
        <begin position="439"/>
        <end position="461"/>
    </location>
</feature>
<keyword evidence="7 8" id="KW-0472">Membrane</keyword>
<protein>
    <recommendedName>
        <fullName evidence="8">Probable lipid II flippase MurJ</fullName>
    </recommendedName>
</protein>
<gene>
    <name evidence="8" type="primary">murJ</name>
    <name evidence="9" type="ORF">Ari01nite_29170</name>
</gene>
<feature type="transmembrane region" description="Helical" evidence="8">
    <location>
        <begin position="87"/>
        <end position="111"/>
    </location>
</feature>
<evidence type="ECO:0000256" key="2">
    <source>
        <dbReference type="ARBA" id="ARBA00022475"/>
    </source>
</evidence>
<feature type="transmembrane region" description="Helical" evidence="8">
    <location>
        <begin position="347"/>
        <end position="368"/>
    </location>
</feature>
<evidence type="ECO:0000256" key="3">
    <source>
        <dbReference type="ARBA" id="ARBA00022692"/>
    </source>
</evidence>
<dbReference type="HAMAP" id="MF_02078">
    <property type="entry name" value="MurJ_MviN"/>
    <property type="match status" value="1"/>
</dbReference>
<evidence type="ECO:0000256" key="6">
    <source>
        <dbReference type="ARBA" id="ARBA00022989"/>
    </source>
</evidence>
<keyword evidence="4 8" id="KW-0133">Cell shape</keyword>
<dbReference type="Pfam" id="PF03023">
    <property type="entry name" value="MurJ"/>
    <property type="match status" value="1"/>
</dbReference>
<feature type="transmembrane region" description="Helical" evidence="8">
    <location>
        <begin position="162"/>
        <end position="181"/>
    </location>
</feature>
<comment type="subcellular location">
    <subcellularLocation>
        <location evidence="1 8">Cell membrane</location>
        <topology evidence="1 8">Multi-pass membrane protein</topology>
    </subcellularLocation>
</comment>
<feature type="transmembrane region" description="Helical" evidence="8">
    <location>
        <begin position="268"/>
        <end position="290"/>
    </location>
</feature>
<feature type="transmembrane region" description="Helical" evidence="8">
    <location>
        <begin position="52"/>
        <end position="75"/>
    </location>
</feature>
<dbReference type="PANTHER" id="PTHR47019:SF1">
    <property type="entry name" value="LIPID II FLIPPASE MURJ"/>
    <property type="match status" value="1"/>
</dbReference>
<feature type="transmembrane region" description="Helical" evidence="8">
    <location>
        <begin position="380"/>
        <end position="400"/>
    </location>
</feature>
<dbReference type="GO" id="GO:0009252">
    <property type="term" value="P:peptidoglycan biosynthetic process"/>
    <property type="evidence" value="ECO:0007669"/>
    <property type="project" value="UniProtKB-UniRule"/>
</dbReference>
<feature type="transmembrane region" description="Helical" evidence="8">
    <location>
        <begin position="20"/>
        <end position="40"/>
    </location>
</feature>
<dbReference type="CDD" id="cd13123">
    <property type="entry name" value="MATE_MurJ_like"/>
    <property type="match status" value="1"/>
</dbReference>
<keyword evidence="10" id="KW-1185">Reference proteome</keyword>
<evidence type="ECO:0000256" key="1">
    <source>
        <dbReference type="ARBA" id="ARBA00004651"/>
    </source>
</evidence>
<feature type="transmembrane region" description="Helical" evidence="8">
    <location>
        <begin position="187"/>
        <end position="207"/>
    </location>
</feature>
<accession>A0A919N0R8</accession>
<sequence length="496" mass="50525">MTSTARAGGRIAVATLASRAGGFLRVVVLTAALGLGTRLLDTYNVANTLPNAVYELVIGGAMATVVVPLLARAAVTEPDGGVRYAQRLITLLACGLAGITVLALLVAPWLVDLYAPGFTAGQRDLAITFSRYFLPQILFYGVSATAAAVLNVRGRFAAPAWAPLASSAVVIAVCLCYLAGLAGGHHLLAAGTTAGVVTQTTLVLWVLRRTGFPLRPADPRGIGVRRIAKLAGWVLLSVAAAQVLLAAATRSASLAGPGGVTAFQNAHAVFRLPFAVIALSVMTAMLPGLSRRAAERDHRRVIGDLSRAVRVTLVVLAPVAAAFVLLGGPIATLLFQHGNSAAGTVRLLGLVLGGFGLALVPFAGFMVLQRGLYALQDTRTPALITAGTAAIGVLGCVVAGRVWPVAGIPIAYAVAYTAGLVATAVALRRRLGRIDGRRLLGTHLRVLAAVAVAAGCATLAIRSVAPAGALVTVLAGGLAGGVGYLAAARVARLSLR</sequence>
<comment type="similarity">
    <text evidence="8">Belongs to the MurJ/MviN family.</text>
</comment>
<evidence type="ECO:0000256" key="5">
    <source>
        <dbReference type="ARBA" id="ARBA00022984"/>
    </source>
</evidence>
<evidence type="ECO:0000256" key="8">
    <source>
        <dbReference type="HAMAP-Rule" id="MF_02078"/>
    </source>
</evidence>
<comment type="pathway">
    <text evidence="8">Cell wall biogenesis; peptidoglycan biosynthesis.</text>
</comment>
<keyword evidence="8" id="KW-0961">Cell wall biogenesis/degradation</keyword>
<dbReference type="EMBL" id="BOMV01000029">
    <property type="protein sequence ID" value="GIE95452.1"/>
    <property type="molecule type" value="Genomic_DNA"/>
</dbReference>
<evidence type="ECO:0000313" key="10">
    <source>
        <dbReference type="Proteomes" id="UP000636960"/>
    </source>
</evidence>
<dbReference type="GO" id="GO:0015648">
    <property type="term" value="F:lipid-linked peptidoglycan transporter activity"/>
    <property type="evidence" value="ECO:0007669"/>
    <property type="project" value="UniProtKB-UniRule"/>
</dbReference>
<feature type="transmembrane region" description="Helical" evidence="8">
    <location>
        <begin position="131"/>
        <end position="150"/>
    </location>
</feature>
<dbReference type="PANTHER" id="PTHR47019">
    <property type="entry name" value="LIPID II FLIPPASE MURJ"/>
    <property type="match status" value="1"/>
</dbReference>
<dbReference type="GO" id="GO:0005886">
    <property type="term" value="C:plasma membrane"/>
    <property type="evidence" value="ECO:0007669"/>
    <property type="project" value="UniProtKB-SubCell"/>
</dbReference>
<evidence type="ECO:0000313" key="9">
    <source>
        <dbReference type="EMBL" id="GIE95452.1"/>
    </source>
</evidence>
<feature type="transmembrane region" description="Helical" evidence="8">
    <location>
        <begin position="311"/>
        <end position="335"/>
    </location>
</feature>
<dbReference type="GO" id="GO:0008360">
    <property type="term" value="P:regulation of cell shape"/>
    <property type="evidence" value="ECO:0007669"/>
    <property type="project" value="UniProtKB-KW"/>
</dbReference>
<name>A0A919N0R8_9ACTN</name>
<keyword evidence="8" id="KW-0813">Transport</keyword>
<proteinExistence type="inferred from homology"/>
<dbReference type="GO" id="GO:0071555">
    <property type="term" value="P:cell wall organization"/>
    <property type="evidence" value="ECO:0007669"/>
    <property type="project" value="UniProtKB-KW"/>
</dbReference>
<keyword evidence="5 8" id="KW-0573">Peptidoglycan synthesis</keyword>
<dbReference type="GO" id="GO:0034204">
    <property type="term" value="P:lipid translocation"/>
    <property type="evidence" value="ECO:0007669"/>
    <property type="project" value="TreeGrafter"/>
</dbReference>
<dbReference type="Proteomes" id="UP000636960">
    <property type="component" value="Unassembled WGS sequence"/>
</dbReference>
<keyword evidence="3 8" id="KW-0812">Transmembrane</keyword>
<organism evidence="9 10">
    <name type="scientific">Paractinoplanes rishiriensis</name>
    <dbReference type="NCBI Taxonomy" id="1050105"/>
    <lineage>
        <taxon>Bacteria</taxon>
        <taxon>Bacillati</taxon>
        <taxon>Actinomycetota</taxon>
        <taxon>Actinomycetes</taxon>
        <taxon>Micromonosporales</taxon>
        <taxon>Micromonosporaceae</taxon>
        <taxon>Paractinoplanes</taxon>
    </lineage>
</organism>
<evidence type="ECO:0000256" key="7">
    <source>
        <dbReference type="ARBA" id="ARBA00023136"/>
    </source>
</evidence>
<dbReference type="InterPro" id="IPR004268">
    <property type="entry name" value="MurJ"/>
</dbReference>
<keyword evidence="2 8" id="KW-1003">Cell membrane</keyword>
<keyword evidence="6 8" id="KW-1133">Transmembrane helix</keyword>
<dbReference type="PRINTS" id="PR01806">
    <property type="entry name" value="VIRFACTRMVIN"/>
</dbReference>
<dbReference type="NCBIfam" id="TIGR01695">
    <property type="entry name" value="murJ_mviN"/>
    <property type="match status" value="1"/>
</dbReference>
<reference evidence="9" key="1">
    <citation type="submission" date="2021-01" db="EMBL/GenBank/DDBJ databases">
        <title>Whole genome shotgun sequence of Actinoplanes rishiriensis NBRC 108556.</title>
        <authorList>
            <person name="Komaki H."/>
            <person name="Tamura T."/>
        </authorList>
    </citation>
    <scope>NUCLEOTIDE SEQUENCE</scope>
    <source>
        <strain evidence="9">NBRC 108556</strain>
    </source>
</reference>
<feature type="transmembrane region" description="Helical" evidence="8">
    <location>
        <begin position="227"/>
        <end position="248"/>
    </location>
</feature>